<evidence type="ECO:0000313" key="2">
    <source>
        <dbReference type="EMBL" id="KAF2068235.1"/>
    </source>
</evidence>
<protein>
    <submittedName>
        <fullName evidence="2">Uncharacterized protein</fullName>
    </submittedName>
</protein>
<evidence type="ECO:0000256" key="1">
    <source>
        <dbReference type="SAM" id="Phobius"/>
    </source>
</evidence>
<keyword evidence="1" id="KW-1133">Transmembrane helix</keyword>
<keyword evidence="1" id="KW-0472">Membrane</keyword>
<evidence type="ECO:0000313" key="3">
    <source>
        <dbReference type="Proteomes" id="UP000695562"/>
    </source>
</evidence>
<dbReference type="PANTHER" id="PTHR35035:SF1">
    <property type="entry name" value="TRANSMEMBRANE PROTEIN"/>
    <property type="match status" value="1"/>
</dbReference>
<dbReference type="EMBL" id="AJWJ01001114">
    <property type="protein sequence ID" value="KAF2068235.1"/>
    <property type="molecule type" value="Genomic_DNA"/>
</dbReference>
<feature type="transmembrane region" description="Helical" evidence="1">
    <location>
        <begin position="102"/>
        <end position="122"/>
    </location>
</feature>
<keyword evidence="3" id="KW-1185">Reference proteome</keyword>
<dbReference type="InterPro" id="IPR053370">
    <property type="entry name" value="QS_Complex_Regulator"/>
</dbReference>
<proteinExistence type="predicted"/>
<dbReference type="Proteomes" id="UP000695562">
    <property type="component" value="Unassembled WGS sequence"/>
</dbReference>
<dbReference type="PANTHER" id="PTHR35035">
    <property type="entry name" value="DISCOIDIN-INDUCING COMPLEX SUBUNIT B"/>
    <property type="match status" value="1"/>
</dbReference>
<reference evidence="2" key="1">
    <citation type="submission" date="2020-01" db="EMBL/GenBank/DDBJ databases">
        <title>Development of genomics and gene disruption for Polysphondylium violaceum indicates a role for the polyketide synthase stlB in stalk morphogenesis.</title>
        <authorList>
            <person name="Narita B."/>
            <person name="Kawabe Y."/>
            <person name="Kin K."/>
            <person name="Saito T."/>
            <person name="Gibbs R."/>
            <person name="Kuspa A."/>
            <person name="Muzny D."/>
            <person name="Queller D."/>
            <person name="Richards S."/>
            <person name="Strassman J."/>
            <person name="Sucgang R."/>
            <person name="Worley K."/>
            <person name="Schaap P."/>
        </authorList>
    </citation>
    <scope>NUCLEOTIDE SEQUENCE</scope>
    <source>
        <strain evidence="2">QSvi11</strain>
    </source>
</reference>
<accession>A0A8J4UV28</accession>
<feature type="non-terminal residue" evidence="2">
    <location>
        <position position="1"/>
    </location>
</feature>
<gene>
    <name evidence="2" type="ORF">CYY_010441</name>
</gene>
<sequence>VSEDVINNVVPTEEGTQVNLINYNQLGSKGGFDQIQFSTFSPANPTKDQPKDDPCVIQSSHNSKSFSVLLNSKKTCKSNNGSNSNSDNNNGGITNKLSGGSIAGIVIGCVGAAIIGVALFHYRDRLHISYRLTKKNLGAKLKSIKSPPTEAP</sequence>
<comment type="caution">
    <text evidence="2">The sequence shown here is derived from an EMBL/GenBank/DDBJ whole genome shotgun (WGS) entry which is preliminary data.</text>
</comment>
<name>A0A8J4UV28_9MYCE</name>
<organism evidence="2 3">
    <name type="scientific">Polysphondylium violaceum</name>
    <dbReference type="NCBI Taxonomy" id="133409"/>
    <lineage>
        <taxon>Eukaryota</taxon>
        <taxon>Amoebozoa</taxon>
        <taxon>Evosea</taxon>
        <taxon>Eumycetozoa</taxon>
        <taxon>Dictyostelia</taxon>
        <taxon>Dictyosteliales</taxon>
        <taxon>Dictyosteliaceae</taxon>
        <taxon>Polysphondylium</taxon>
    </lineage>
</organism>
<keyword evidence="1" id="KW-0812">Transmembrane</keyword>
<dbReference type="AlphaFoldDB" id="A0A8J4UV28"/>